<evidence type="ECO:0000313" key="10">
    <source>
        <dbReference type="Proteomes" id="UP000001662"/>
    </source>
</evidence>
<evidence type="ECO:0000259" key="7">
    <source>
        <dbReference type="PROSITE" id="PS50043"/>
    </source>
</evidence>
<evidence type="ECO:0000256" key="3">
    <source>
        <dbReference type="ARBA" id="ARBA00023125"/>
    </source>
</evidence>
<keyword evidence="6" id="KW-0597">Phosphoprotein</keyword>
<feature type="domain" description="Response regulatory" evidence="8">
    <location>
        <begin position="3"/>
        <end position="117"/>
    </location>
</feature>
<accession>D9R5N2</accession>
<keyword evidence="2" id="KW-0805">Transcription regulation</keyword>
<feature type="modified residue" description="4-aspartylphosphate" evidence="6">
    <location>
        <position position="54"/>
    </location>
</feature>
<dbReference type="KEGG" id="csh:Closa_2652"/>
<dbReference type="SMART" id="SM00448">
    <property type="entry name" value="REC"/>
    <property type="match status" value="1"/>
</dbReference>
<keyword evidence="3" id="KW-0238">DNA-binding</keyword>
<dbReference type="InterPro" id="IPR036388">
    <property type="entry name" value="WH-like_DNA-bd_sf"/>
</dbReference>
<gene>
    <name evidence="9" type="ordered locus">Closa_2652</name>
</gene>
<name>D9R5N2_LACSW</name>
<dbReference type="Pfam" id="PF00196">
    <property type="entry name" value="GerE"/>
    <property type="match status" value="1"/>
</dbReference>
<comment type="function">
    <text evidence="5">May play the central regulatory role in sporulation. It may be an element of the effector pathway responsible for the activation of sporulation genes in response to nutritional stress. Spo0A may act in concert with spo0H (a sigma factor) to control the expression of some genes that are critical to the sporulation process.</text>
</comment>
<protein>
    <recommendedName>
        <fullName evidence="1">Stage 0 sporulation protein A homolog</fullName>
    </recommendedName>
</protein>
<dbReference type="Gene3D" id="3.40.50.2300">
    <property type="match status" value="1"/>
</dbReference>
<dbReference type="InterPro" id="IPR011006">
    <property type="entry name" value="CheY-like_superfamily"/>
</dbReference>
<evidence type="ECO:0000313" key="9">
    <source>
        <dbReference type="EMBL" id="ADL05215.1"/>
    </source>
</evidence>
<sequence length="213" mass="24216">MIKTIILDDEWYNLEEVCELVEKTGFMQVSGKYMNPLQALEEAATLAPQVAFIDIEMPELDGLAFAEKLLEIQPEVMIAFITSWNQYAVQAFELNALDYVMKPIKEERFLKLAEKIHTEINRKEQLSYAEQVLSLYGRQKVAPAADHMPDIPLTGRETQVLTLLAQGLTQREIAEELFLSVSCIKKHLASIYSKLNVNNKISAVQKARESNIL</sequence>
<dbReference type="HOGENOM" id="CLU_000445_90_1_9"/>
<dbReference type="Pfam" id="PF00072">
    <property type="entry name" value="Response_reg"/>
    <property type="match status" value="1"/>
</dbReference>
<dbReference type="EMBL" id="CP002109">
    <property type="protein sequence ID" value="ADL05215.1"/>
    <property type="molecule type" value="Genomic_DNA"/>
</dbReference>
<organism evidence="9 10">
    <name type="scientific">Lacrimispora saccharolytica (strain ATCC 35040 / DSM 2544 / NRCC 2533 / WM1)</name>
    <name type="common">Clostridium saccharolyticum</name>
    <dbReference type="NCBI Taxonomy" id="610130"/>
    <lineage>
        <taxon>Bacteria</taxon>
        <taxon>Bacillati</taxon>
        <taxon>Bacillota</taxon>
        <taxon>Clostridia</taxon>
        <taxon>Lachnospirales</taxon>
        <taxon>Lachnospiraceae</taxon>
        <taxon>Lacrimispora</taxon>
    </lineage>
</organism>
<dbReference type="InterPro" id="IPR000792">
    <property type="entry name" value="Tscrpt_reg_LuxR_C"/>
</dbReference>
<reference evidence="9" key="1">
    <citation type="submission" date="2010-07" db="EMBL/GenBank/DDBJ databases">
        <title>Complete sequence of Clostridium saccharolyticum WM1.</title>
        <authorList>
            <consortium name="US DOE Joint Genome Institute"/>
            <person name="Lucas S."/>
            <person name="Copeland A."/>
            <person name="Lapidus A."/>
            <person name="Cheng J.-F."/>
            <person name="Bruce D."/>
            <person name="Goodwin L."/>
            <person name="Pitluck S."/>
            <person name="Chertkov O."/>
            <person name="Detter J.C."/>
            <person name="Han C."/>
            <person name="Tapia R."/>
            <person name="Land M."/>
            <person name="Hauser L."/>
            <person name="Chang Y.-J."/>
            <person name="Jeffries C."/>
            <person name="Kyrpides N."/>
            <person name="Ivanova N."/>
            <person name="Mikhailova N."/>
            <person name="Mouttaki H."/>
            <person name="Lin L."/>
            <person name="Zhou J."/>
            <person name="Hemme C.L."/>
            <person name="Woyke T."/>
        </authorList>
    </citation>
    <scope>NUCLEOTIDE SEQUENCE [LARGE SCALE GENOMIC DNA]</scope>
    <source>
        <strain evidence="9">WM1</strain>
    </source>
</reference>
<dbReference type="PaxDb" id="610130-Closa_2652"/>
<evidence type="ECO:0000256" key="4">
    <source>
        <dbReference type="ARBA" id="ARBA00023163"/>
    </source>
</evidence>
<evidence type="ECO:0000259" key="8">
    <source>
        <dbReference type="PROSITE" id="PS50110"/>
    </source>
</evidence>
<keyword evidence="10" id="KW-1185">Reference proteome</keyword>
<dbReference type="STRING" id="610130.Closa_2652"/>
<dbReference type="PROSITE" id="PS50110">
    <property type="entry name" value="RESPONSE_REGULATORY"/>
    <property type="match status" value="1"/>
</dbReference>
<evidence type="ECO:0000256" key="6">
    <source>
        <dbReference type="PROSITE-ProRule" id="PRU00169"/>
    </source>
</evidence>
<dbReference type="GO" id="GO:0006355">
    <property type="term" value="P:regulation of DNA-templated transcription"/>
    <property type="evidence" value="ECO:0007669"/>
    <property type="project" value="InterPro"/>
</dbReference>
<dbReference type="AlphaFoldDB" id="D9R5N2"/>
<feature type="domain" description="HTH luxR-type" evidence="7">
    <location>
        <begin position="146"/>
        <end position="211"/>
    </location>
</feature>
<dbReference type="GO" id="GO:0000160">
    <property type="term" value="P:phosphorelay signal transduction system"/>
    <property type="evidence" value="ECO:0007669"/>
    <property type="project" value="InterPro"/>
</dbReference>
<dbReference type="CDD" id="cd06170">
    <property type="entry name" value="LuxR_C_like"/>
    <property type="match status" value="1"/>
</dbReference>
<keyword evidence="4" id="KW-0804">Transcription</keyword>
<dbReference type="eggNOG" id="COG3947">
    <property type="taxonomic scope" value="Bacteria"/>
</dbReference>
<dbReference type="GO" id="GO:0003677">
    <property type="term" value="F:DNA binding"/>
    <property type="evidence" value="ECO:0007669"/>
    <property type="project" value="UniProtKB-KW"/>
</dbReference>
<dbReference type="Proteomes" id="UP000001662">
    <property type="component" value="Chromosome"/>
</dbReference>
<evidence type="ECO:0000256" key="2">
    <source>
        <dbReference type="ARBA" id="ARBA00023015"/>
    </source>
</evidence>
<proteinExistence type="predicted"/>
<evidence type="ECO:0000256" key="5">
    <source>
        <dbReference type="ARBA" id="ARBA00024867"/>
    </source>
</evidence>
<dbReference type="RefSeq" id="WP_013273299.1">
    <property type="nucleotide sequence ID" value="NC_014376.1"/>
</dbReference>
<dbReference type="Gene3D" id="1.10.10.10">
    <property type="entry name" value="Winged helix-like DNA-binding domain superfamily/Winged helix DNA-binding domain"/>
    <property type="match status" value="1"/>
</dbReference>
<dbReference type="SUPFAM" id="SSF52172">
    <property type="entry name" value="CheY-like"/>
    <property type="match status" value="1"/>
</dbReference>
<dbReference type="InterPro" id="IPR001789">
    <property type="entry name" value="Sig_transdc_resp-reg_receiver"/>
</dbReference>
<dbReference type="InterPro" id="IPR039420">
    <property type="entry name" value="WalR-like"/>
</dbReference>
<evidence type="ECO:0000256" key="1">
    <source>
        <dbReference type="ARBA" id="ARBA00018672"/>
    </source>
</evidence>
<dbReference type="PROSITE" id="PS50043">
    <property type="entry name" value="HTH_LUXR_2"/>
    <property type="match status" value="1"/>
</dbReference>
<dbReference type="PANTHER" id="PTHR43214">
    <property type="entry name" value="TWO-COMPONENT RESPONSE REGULATOR"/>
    <property type="match status" value="1"/>
</dbReference>
<dbReference type="SMART" id="SM00421">
    <property type="entry name" value="HTH_LUXR"/>
    <property type="match status" value="1"/>
</dbReference>
<dbReference type="OrthoDB" id="3190595at2"/>
<dbReference type="PRINTS" id="PR00038">
    <property type="entry name" value="HTHLUXR"/>
</dbReference>